<dbReference type="AlphaFoldDB" id="A0A5C3PP25"/>
<dbReference type="Pfam" id="PF18759">
    <property type="entry name" value="Plavaka"/>
    <property type="match status" value="1"/>
</dbReference>
<evidence type="ECO:0000256" key="1">
    <source>
        <dbReference type="PROSITE-ProRule" id="PRU00042"/>
    </source>
</evidence>
<dbReference type="InterPro" id="IPR041078">
    <property type="entry name" value="Plavaka"/>
</dbReference>
<dbReference type="PROSITE" id="PS50157">
    <property type="entry name" value="ZINC_FINGER_C2H2_2"/>
    <property type="match status" value="1"/>
</dbReference>
<sequence length="872" mass="98621">MARFCSLCERSFPTSRGLSHHRARYHRHPKPQAPKAKKRFHVHMSGLPCTAEGHPLPANAAPPPRDNSQSCDPFPNRVTFEFVEYVYEKTEQSEEDVAHLLEILAARDVLHGGENIPSIFHNAQHFFEALDAIRQGQTKWRSVALRYAGPINADSPSWMRQPYVIHFRNALEAVKNIAASPDFDGSFETAPYIETTTLPSGQATHRICNLMSGQWASRKAISELPDTLGATLVPIVLGADKTTVSVATGNQEFHPLYMSLGNITNDMRRAHREAVVPIGFLAIPKGERDVADSDDFRVFKKQLYHHAIAYILSPLRPGMTVPEVILCPDGHYRRAIFELGPFIADYPEQVYLSGVVQGWCPKCLASPEELERAGDPRFRELTGYLCEHYDRRTLWETFGIVGDVTPFTEYFPRADIHELLTPDLLHQLIKGTFKDHIVAWVEQYICDNAETAAEAKRILDDIDRRIAAVPLFPGLRRFPHGLNFKQWTGNDTKAVMKVYLPAIVGYVPDDMVRCIAALLDFTYLARRSSHTTQDLRDMKATLAEFHRLRPIFEDVGVRPDGFSLPRQHALVHYVRAIQLFGSPNGLCSSITESRHITAVKRPWRRSNRRQALGQILKTLVRLSQLAALRVDLARRGVLSGSVYHHALRDADLENAYARRLEQLVAELEQPDLATHLRRYLYDHLYPELEPAVDVPLDVCPDISLRTRLSLYRSARAVFYAPSEAAGVGGMHQEYIRCVPSWYSGPGRYDTVLVQINPDEPGMLGMTVARVRALFSFVYDNHRHECALVDWFEVDGDEPDSVTGMWMVKPETNGGQRVSGVIPLGSIARGCLLSPVYGQTRLPKGFNHSHSLDAFRRYYVNWFADYHAHETIV</sequence>
<protein>
    <recommendedName>
        <fullName evidence="2">C2H2-type domain-containing protein</fullName>
    </recommendedName>
</protein>
<dbReference type="GO" id="GO:0008270">
    <property type="term" value="F:zinc ion binding"/>
    <property type="evidence" value="ECO:0007669"/>
    <property type="project" value="UniProtKB-KW"/>
</dbReference>
<accession>A0A5C3PP25</accession>
<dbReference type="PROSITE" id="PS00028">
    <property type="entry name" value="ZINC_FINGER_C2H2_1"/>
    <property type="match status" value="1"/>
</dbReference>
<evidence type="ECO:0000313" key="3">
    <source>
        <dbReference type="EMBL" id="TFK91072.1"/>
    </source>
</evidence>
<evidence type="ECO:0000259" key="2">
    <source>
        <dbReference type="PROSITE" id="PS50157"/>
    </source>
</evidence>
<feature type="domain" description="C2H2-type" evidence="2">
    <location>
        <begin position="3"/>
        <end position="31"/>
    </location>
</feature>
<keyword evidence="1" id="KW-0863">Zinc-finger</keyword>
<dbReference type="InterPro" id="IPR013087">
    <property type="entry name" value="Znf_C2H2_type"/>
</dbReference>
<proteinExistence type="predicted"/>
<dbReference type="EMBL" id="ML211029">
    <property type="protein sequence ID" value="TFK91072.1"/>
    <property type="molecule type" value="Genomic_DNA"/>
</dbReference>
<gene>
    <name evidence="3" type="ORF">K466DRAFT_542342</name>
</gene>
<dbReference type="STRING" id="1314778.A0A5C3PP25"/>
<reference evidence="3 4" key="1">
    <citation type="journal article" date="2019" name="Nat. Ecol. Evol.">
        <title>Megaphylogeny resolves global patterns of mushroom evolution.</title>
        <authorList>
            <person name="Varga T."/>
            <person name="Krizsan K."/>
            <person name="Foldi C."/>
            <person name="Dima B."/>
            <person name="Sanchez-Garcia M."/>
            <person name="Sanchez-Ramirez S."/>
            <person name="Szollosi G.J."/>
            <person name="Szarkandi J.G."/>
            <person name="Papp V."/>
            <person name="Albert L."/>
            <person name="Andreopoulos W."/>
            <person name="Angelini C."/>
            <person name="Antonin V."/>
            <person name="Barry K.W."/>
            <person name="Bougher N.L."/>
            <person name="Buchanan P."/>
            <person name="Buyck B."/>
            <person name="Bense V."/>
            <person name="Catcheside P."/>
            <person name="Chovatia M."/>
            <person name="Cooper J."/>
            <person name="Damon W."/>
            <person name="Desjardin D."/>
            <person name="Finy P."/>
            <person name="Geml J."/>
            <person name="Haridas S."/>
            <person name="Hughes K."/>
            <person name="Justo A."/>
            <person name="Karasinski D."/>
            <person name="Kautmanova I."/>
            <person name="Kiss B."/>
            <person name="Kocsube S."/>
            <person name="Kotiranta H."/>
            <person name="LaButti K.M."/>
            <person name="Lechner B.E."/>
            <person name="Liimatainen K."/>
            <person name="Lipzen A."/>
            <person name="Lukacs Z."/>
            <person name="Mihaltcheva S."/>
            <person name="Morgado L.N."/>
            <person name="Niskanen T."/>
            <person name="Noordeloos M.E."/>
            <person name="Ohm R.A."/>
            <person name="Ortiz-Santana B."/>
            <person name="Ovrebo C."/>
            <person name="Racz N."/>
            <person name="Riley R."/>
            <person name="Savchenko A."/>
            <person name="Shiryaev A."/>
            <person name="Soop K."/>
            <person name="Spirin V."/>
            <person name="Szebenyi C."/>
            <person name="Tomsovsky M."/>
            <person name="Tulloss R.E."/>
            <person name="Uehling J."/>
            <person name="Grigoriev I.V."/>
            <person name="Vagvolgyi C."/>
            <person name="Papp T."/>
            <person name="Martin F.M."/>
            <person name="Miettinen O."/>
            <person name="Hibbett D.S."/>
            <person name="Nagy L.G."/>
        </authorList>
    </citation>
    <scope>NUCLEOTIDE SEQUENCE [LARGE SCALE GENOMIC DNA]</scope>
    <source>
        <strain evidence="3 4">HHB13444</strain>
    </source>
</reference>
<keyword evidence="4" id="KW-1185">Reference proteome</keyword>
<keyword evidence="1" id="KW-0862">Zinc</keyword>
<name>A0A5C3PP25_9APHY</name>
<organism evidence="3 4">
    <name type="scientific">Polyporus arcularius HHB13444</name>
    <dbReference type="NCBI Taxonomy" id="1314778"/>
    <lineage>
        <taxon>Eukaryota</taxon>
        <taxon>Fungi</taxon>
        <taxon>Dikarya</taxon>
        <taxon>Basidiomycota</taxon>
        <taxon>Agaricomycotina</taxon>
        <taxon>Agaricomycetes</taxon>
        <taxon>Polyporales</taxon>
        <taxon>Polyporaceae</taxon>
        <taxon>Polyporus</taxon>
    </lineage>
</organism>
<evidence type="ECO:0000313" key="4">
    <source>
        <dbReference type="Proteomes" id="UP000308197"/>
    </source>
</evidence>
<dbReference type="InParanoid" id="A0A5C3PP25"/>
<dbReference type="Proteomes" id="UP000308197">
    <property type="component" value="Unassembled WGS sequence"/>
</dbReference>
<keyword evidence="1" id="KW-0479">Metal-binding</keyword>